<feature type="active site" description="Proton donor" evidence="4">
    <location>
        <position position="45"/>
    </location>
</feature>
<accession>A0A553SUL9</accession>
<name>A0A553SUL9_NIACI</name>
<feature type="site" description="Lowers pKa of active site Tyr" evidence="6">
    <location>
        <position position="74"/>
    </location>
</feature>
<feature type="binding site" evidence="5">
    <location>
        <position position="107"/>
    </location>
    <ligand>
        <name>substrate</name>
    </ligand>
</feature>
<proteinExistence type="inferred from homology"/>
<sequence>MKSNYTLHNGIEIPILGFGTINTTKDNVKNAIKVGYRNIDTAEIYGNEELVSQGIREAMQEYNIAREEIFISTKVWHTNRGYDKTMKAFEGSMERLNLDYLDLYLIHWPANAKWHDDWREINSDTWRALEELYKSGRVKSIGVSNYLAHHMEALIEDTEIKPMVNQIEYHPGFAQVESAKYCQENGIIVEAWSPFGGAGADVLKNEDLNQIASKYKKTPAQVTLRWLVQKGIVPVAKSGHEDRMVTNMQIFDFSLSNEDMTLIDNLPYCGGFMFDPDTAKS</sequence>
<evidence type="ECO:0000256" key="3">
    <source>
        <dbReference type="ARBA" id="ARBA00023002"/>
    </source>
</evidence>
<evidence type="ECO:0000313" key="8">
    <source>
        <dbReference type="EMBL" id="TRZ40679.1"/>
    </source>
</evidence>
<evidence type="ECO:0000256" key="6">
    <source>
        <dbReference type="PIRSR" id="PIRSR000097-3"/>
    </source>
</evidence>
<dbReference type="AlphaFoldDB" id="A0A553SUL9"/>
<dbReference type="InterPro" id="IPR036812">
    <property type="entry name" value="NAD(P)_OxRdtase_dom_sf"/>
</dbReference>
<dbReference type="InterPro" id="IPR023210">
    <property type="entry name" value="NADP_OxRdtase_dom"/>
</dbReference>
<dbReference type="FunFam" id="3.20.20.100:FF:000015">
    <property type="entry name" value="Oxidoreductase, aldo/keto reductase family"/>
    <property type="match status" value="1"/>
</dbReference>
<dbReference type="Proteomes" id="UP000319837">
    <property type="component" value="Unassembled WGS sequence"/>
</dbReference>
<evidence type="ECO:0000256" key="5">
    <source>
        <dbReference type="PIRSR" id="PIRSR000097-2"/>
    </source>
</evidence>
<organism evidence="8 9">
    <name type="scientific">Niallia circulans</name>
    <name type="common">Bacillus circulans</name>
    <dbReference type="NCBI Taxonomy" id="1397"/>
    <lineage>
        <taxon>Bacteria</taxon>
        <taxon>Bacillati</taxon>
        <taxon>Bacillota</taxon>
        <taxon>Bacilli</taxon>
        <taxon>Bacillales</taxon>
        <taxon>Bacillaceae</taxon>
        <taxon>Niallia</taxon>
    </lineage>
</organism>
<evidence type="ECO:0000256" key="4">
    <source>
        <dbReference type="PIRSR" id="PIRSR000097-1"/>
    </source>
</evidence>
<dbReference type="GO" id="GO:0016616">
    <property type="term" value="F:oxidoreductase activity, acting on the CH-OH group of donors, NAD or NADP as acceptor"/>
    <property type="evidence" value="ECO:0007669"/>
    <property type="project" value="UniProtKB-ARBA"/>
</dbReference>
<dbReference type="PRINTS" id="PR00069">
    <property type="entry name" value="ALDKETRDTASE"/>
</dbReference>
<dbReference type="EMBL" id="RIBP01000001">
    <property type="protein sequence ID" value="TRZ40679.1"/>
    <property type="molecule type" value="Genomic_DNA"/>
</dbReference>
<dbReference type="InterPro" id="IPR020471">
    <property type="entry name" value="AKR"/>
</dbReference>
<dbReference type="PROSITE" id="PS00062">
    <property type="entry name" value="ALDOKETO_REDUCTASE_2"/>
    <property type="match status" value="1"/>
</dbReference>
<feature type="domain" description="NADP-dependent oxidoreductase" evidence="7">
    <location>
        <begin position="25"/>
        <end position="265"/>
    </location>
</feature>
<evidence type="ECO:0000256" key="1">
    <source>
        <dbReference type="ARBA" id="ARBA00007905"/>
    </source>
</evidence>
<dbReference type="SUPFAM" id="SSF51430">
    <property type="entry name" value="NAD(P)-linked oxidoreductase"/>
    <property type="match status" value="1"/>
</dbReference>
<keyword evidence="2" id="KW-0521">NADP</keyword>
<gene>
    <name evidence="8" type="ORF">CEQ21_01455</name>
</gene>
<dbReference type="CDD" id="cd19071">
    <property type="entry name" value="AKR_AKR1-5-like"/>
    <property type="match status" value="1"/>
</dbReference>
<dbReference type="PANTHER" id="PTHR43827:SF3">
    <property type="entry name" value="NADP-DEPENDENT OXIDOREDUCTASE DOMAIN-CONTAINING PROTEIN"/>
    <property type="match status" value="1"/>
</dbReference>
<dbReference type="PIRSF" id="PIRSF000097">
    <property type="entry name" value="AKR"/>
    <property type="match status" value="1"/>
</dbReference>
<evidence type="ECO:0000259" key="7">
    <source>
        <dbReference type="Pfam" id="PF00248"/>
    </source>
</evidence>
<evidence type="ECO:0000313" key="9">
    <source>
        <dbReference type="Proteomes" id="UP000319837"/>
    </source>
</evidence>
<dbReference type="InterPro" id="IPR018170">
    <property type="entry name" value="Aldo/ket_reductase_CS"/>
</dbReference>
<keyword evidence="3" id="KW-0560">Oxidoreductase</keyword>
<reference evidence="9" key="1">
    <citation type="submission" date="2018-10" db="EMBL/GenBank/DDBJ databases">
        <title>FDA dAtabase for Regulatory Grade micrObial Sequences (FDA-ARGOS): Supporting development and validation of Infectious Disease Dx tests.</title>
        <authorList>
            <person name="Minogue T."/>
            <person name="Wolcott M."/>
            <person name="Wasieloski L."/>
            <person name="Aguilar W."/>
            <person name="Moore D."/>
            <person name="Tallon L."/>
            <person name="Sadzewicz L."/>
            <person name="Sengamalay N."/>
            <person name="Ott S."/>
            <person name="Godinez A."/>
            <person name="Nagaraj S."/>
            <person name="Vavikolanu K."/>
            <person name="Vyas G."/>
            <person name="Nadendla S."/>
            <person name="George J."/>
            <person name="Sichtig H."/>
        </authorList>
    </citation>
    <scope>NUCLEOTIDE SEQUENCE [LARGE SCALE GENOMIC DNA]</scope>
    <source>
        <strain evidence="9">FDAARGOS_343</strain>
    </source>
</reference>
<comment type="similarity">
    <text evidence="1">Belongs to the aldo/keto reductase family.</text>
</comment>
<dbReference type="Gene3D" id="3.20.20.100">
    <property type="entry name" value="NADP-dependent oxidoreductase domain"/>
    <property type="match status" value="1"/>
</dbReference>
<dbReference type="Pfam" id="PF00248">
    <property type="entry name" value="Aldo_ket_red"/>
    <property type="match status" value="1"/>
</dbReference>
<dbReference type="PANTHER" id="PTHR43827">
    <property type="entry name" value="2,5-DIKETO-D-GLUCONIC ACID REDUCTASE"/>
    <property type="match status" value="1"/>
</dbReference>
<protein>
    <submittedName>
        <fullName evidence="8">Aldo/keto reductase</fullName>
    </submittedName>
</protein>
<comment type="caution">
    <text evidence="8">The sequence shown here is derived from an EMBL/GenBank/DDBJ whole genome shotgun (WGS) entry which is preliminary data.</text>
</comment>
<evidence type="ECO:0000256" key="2">
    <source>
        <dbReference type="ARBA" id="ARBA00022857"/>
    </source>
</evidence>